<evidence type="ECO:0000256" key="2">
    <source>
        <dbReference type="ARBA" id="ARBA00022448"/>
    </source>
</evidence>
<dbReference type="PROSITE" id="PS51101">
    <property type="entry name" value="PTS_EIIB_TYPE_4"/>
    <property type="match status" value="1"/>
</dbReference>
<keyword evidence="5" id="KW-0808">Transferase</keyword>
<name>A0ABT1SLW6_9FIRM</name>
<evidence type="ECO:0000256" key="6">
    <source>
        <dbReference type="ARBA" id="ARBA00022683"/>
    </source>
</evidence>
<dbReference type="NCBIfam" id="TIGR00854">
    <property type="entry name" value="pts-sorbose"/>
    <property type="match status" value="1"/>
</dbReference>
<reference evidence="9 10" key="1">
    <citation type="submission" date="2022-06" db="EMBL/GenBank/DDBJ databases">
        <title>Isolation of gut microbiota from human fecal samples.</title>
        <authorList>
            <person name="Pamer E.G."/>
            <person name="Barat B."/>
            <person name="Waligurski E."/>
            <person name="Medina S."/>
            <person name="Paddock L."/>
            <person name="Mostad J."/>
        </authorList>
    </citation>
    <scope>NUCLEOTIDE SEQUENCE [LARGE SCALE GENOMIC DNA]</scope>
    <source>
        <strain evidence="9 10">DFI.6.1</strain>
    </source>
</reference>
<organism evidence="9 10">
    <name type="scientific">Massilicoli timonensis</name>
    <dbReference type="NCBI Taxonomy" id="2015901"/>
    <lineage>
        <taxon>Bacteria</taxon>
        <taxon>Bacillati</taxon>
        <taxon>Bacillota</taxon>
        <taxon>Erysipelotrichia</taxon>
        <taxon>Erysipelotrichales</taxon>
        <taxon>Erysipelotrichaceae</taxon>
        <taxon>Massilicoli</taxon>
    </lineage>
</organism>
<keyword evidence="4" id="KW-0762">Sugar transport</keyword>
<dbReference type="Proteomes" id="UP001524435">
    <property type="component" value="Unassembled WGS sequence"/>
</dbReference>
<evidence type="ECO:0000256" key="1">
    <source>
        <dbReference type="ARBA" id="ARBA00004496"/>
    </source>
</evidence>
<protein>
    <submittedName>
        <fullName evidence="9">PTS galactosamine transporter subunit IIB</fullName>
    </submittedName>
</protein>
<keyword evidence="6" id="KW-0598">Phosphotransferase system</keyword>
<keyword evidence="10" id="KW-1185">Reference proteome</keyword>
<evidence type="ECO:0000259" key="8">
    <source>
        <dbReference type="PROSITE" id="PS51101"/>
    </source>
</evidence>
<dbReference type="CDD" id="cd00001">
    <property type="entry name" value="PTS_IIB_man"/>
    <property type="match status" value="1"/>
</dbReference>
<dbReference type="NCBIfam" id="NF008508">
    <property type="entry name" value="PRK11425.1"/>
    <property type="match status" value="1"/>
</dbReference>
<keyword evidence="7" id="KW-0418">Kinase</keyword>
<evidence type="ECO:0000256" key="4">
    <source>
        <dbReference type="ARBA" id="ARBA00022597"/>
    </source>
</evidence>
<evidence type="ECO:0000313" key="10">
    <source>
        <dbReference type="Proteomes" id="UP001524435"/>
    </source>
</evidence>
<evidence type="ECO:0000256" key="5">
    <source>
        <dbReference type="ARBA" id="ARBA00022679"/>
    </source>
</evidence>
<sequence>MSEPNILLTRIDNRLVHGQVGNAWVGAVGPNLIVVADDDAANDPVQQSLMNMTAQSVGVGIRFFTLQKTIDIIHKAKASQKIFLVCKTPQNALKLIQGGVPIKELNVGNMHASEGKHVLKESHVYVDDADLKTFEDIKASGTKVYIQIAPGDKKYDI</sequence>
<comment type="caution">
    <text evidence="9">The sequence shown here is derived from an EMBL/GenBank/DDBJ whole genome shotgun (WGS) entry which is preliminary data.</text>
</comment>
<dbReference type="NCBIfam" id="NF007288">
    <property type="entry name" value="PRK09756.1"/>
    <property type="match status" value="1"/>
</dbReference>
<gene>
    <name evidence="9" type="primary">agaB</name>
    <name evidence="9" type="ORF">NE663_07420</name>
</gene>
<dbReference type="InterPro" id="IPR018455">
    <property type="entry name" value="PTS_IIB_sorbose-sp_subgr"/>
</dbReference>
<evidence type="ECO:0000256" key="7">
    <source>
        <dbReference type="ARBA" id="ARBA00022777"/>
    </source>
</evidence>
<dbReference type="Gene3D" id="3.40.35.10">
    <property type="entry name" value="Phosphotransferase system, sorbose subfamily IIB component"/>
    <property type="match status" value="1"/>
</dbReference>
<evidence type="ECO:0000256" key="3">
    <source>
        <dbReference type="ARBA" id="ARBA00022490"/>
    </source>
</evidence>
<accession>A0ABT1SLW6</accession>
<evidence type="ECO:0000313" key="9">
    <source>
        <dbReference type="EMBL" id="MCQ5122085.1"/>
    </source>
</evidence>
<comment type="subcellular location">
    <subcellularLocation>
        <location evidence="1">Cytoplasm</location>
    </subcellularLocation>
</comment>
<dbReference type="InterPro" id="IPR036667">
    <property type="entry name" value="PTS_IIB_sorbose-sp_sf"/>
</dbReference>
<keyword evidence="3" id="KW-0963">Cytoplasm</keyword>
<keyword evidence="2" id="KW-0813">Transport</keyword>
<dbReference type="EMBL" id="JANGCH010000009">
    <property type="protein sequence ID" value="MCQ5122085.1"/>
    <property type="molecule type" value="Genomic_DNA"/>
</dbReference>
<dbReference type="Pfam" id="PF03830">
    <property type="entry name" value="PTSIIB_sorb"/>
    <property type="match status" value="1"/>
</dbReference>
<dbReference type="SUPFAM" id="SSF52728">
    <property type="entry name" value="PTS IIb component"/>
    <property type="match status" value="1"/>
</dbReference>
<feature type="domain" description="PTS EIIB type-4" evidence="8">
    <location>
        <begin position="2"/>
        <end position="157"/>
    </location>
</feature>
<proteinExistence type="predicted"/>
<dbReference type="InterPro" id="IPR004720">
    <property type="entry name" value="PTS_IIB_sorbose-sp"/>
</dbReference>
<dbReference type="RefSeq" id="WP_102267824.1">
    <property type="nucleotide sequence ID" value="NZ_CALVCM010000011.1"/>
</dbReference>